<evidence type="ECO:0000313" key="2">
    <source>
        <dbReference type="EMBL" id="GAG10080.1"/>
    </source>
</evidence>
<evidence type="ECO:0000256" key="1">
    <source>
        <dbReference type="SAM" id="Phobius"/>
    </source>
</evidence>
<sequence length="248" mass="29806">MISEKLYEFIKDVQNLLEKFKFVDMTIAVLLIFFIVVIVLSNKKSRKWVYNNLTNLIKIVWSVFIKLFFDNFKWAFFYFFLLGINTYFLYTTFQNAKDIILFPIIYTWGLSNYFYKYASKYENKGAKQFAKELFLSNLKVAVAYILIFNKLPVIFVELLKYNLSVLLSKLVSYKDLRLFLILIIINLIISYIMKTLIVDKQDFIQCERNYVRIGFKYKDLMGIKDNKKLYYELHRINQNCRILSIDAF</sequence>
<keyword evidence="1" id="KW-0472">Membrane</keyword>
<feature type="transmembrane region" description="Helical" evidence="1">
    <location>
        <begin position="99"/>
        <end position="115"/>
    </location>
</feature>
<feature type="transmembrane region" description="Helical" evidence="1">
    <location>
        <begin position="136"/>
        <end position="156"/>
    </location>
</feature>
<protein>
    <submittedName>
        <fullName evidence="2">Uncharacterized protein</fullName>
    </submittedName>
</protein>
<comment type="caution">
    <text evidence="2">The sequence shown here is derived from an EMBL/GenBank/DDBJ whole genome shotgun (WGS) entry which is preliminary data.</text>
</comment>
<feature type="transmembrane region" description="Helical" evidence="1">
    <location>
        <begin position="21"/>
        <end position="42"/>
    </location>
</feature>
<dbReference type="EMBL" id="BARS01029918">
    <property type="protein sequence ID" value="GAG10080.1"/>
    <property type="molecule type" value="Genomic_DNA"/>
</dbReference>
<gene>
    <name evidence="2" type="ORF">S01H1_46707</name>
</gene>
<accession>X0UWF8</accession>
<feature type="non-terminal residue" evidence="2">
    <location>
        <position position="248"/>
    </location>
</feature>
<name>X0UWF8_9ZZZZ</name>
<feature type="transmembrane region" description="Helical" evidence="1">
    <location>
        <begin position="176"/>
        <end position="193"/>
    </location>
</feature>
<reference evidence="2" key="1">
    <citation type="journal article" date="2014" name="Front. Microbiol.">
        <title>High frequency of phylogenetically diverse reductive dehalogenase-homologous genes in deep subseafloor sedimentary metagenomes.</title>
        <authorList>
            <person name="Kawai M."/>
            <person name="Futagami T."/>
            <person name="Toyoda A."/>
            <person name="Takaki Y."/>
            <person name="Nishi S."/>
            <person name="Hori S."/>
            <person name="Arai W."/>
            <person name="Tsubouchi T."/>
            <person name="Morono Y."/>
            <person name="Uchiyama I."/>
            <person name="Ito T."/>
            <person name="Fujiyama A."/>
            <person name="Inagaki F."/>
            <person name="Takami H."/>
        </authorList>
    </citation>
    <scope>NUCLEOTIDE SEQUENCE</scope>
    <source>
        <strain evidence="2">Expedition CK06-06</strain>
    </source>
</reference>
<dbReference type="AlphaFoldDB" id="X0UWF8"/>
<keyword evidence="1" id="KW-1133">Transmembrane helix</keyword>
<keyword evidence="1" id="KW-0812">Transmembrane</keyword>
<proteinExistence type="predicted"/>
<feature type="transmembrane region" description="Helical" evidence="1">
    <location>
        <begin position="76"/>
        <end position="93"/>
    </location>
</feature>
<organism evidence="2">
    <name type="scientific">marine sediment metagenome</name>
    <dbReference type="NCBI Taxonomy" id="412755"/>
    <lineage>
        <taxon>unclassified sequences</taxon>
        <taxon>metagenomes</taxon>
        <taxon>ecological metagenomes</taxon>
    </lineage>
</organism>